<evidence type="ECO:0000256" key="1">
    <source>
        <dbReference type="ARBA" id="ARBA00022737"/>
    </source>
</evidence>
<comment type="caution">
    <text evidence="4">The sequence shown here is derived from an EMBL/GenBank/DDBJ whole genome shotgun (WGS) entry which is preliminary data.</text>
</comment>
<feature type="repeat" description="TPR" evidence="3">
    <location>
        <begin position="61"/>
        <end position="94"/>
    </location>
</feature>
<accession>A0ABV4X6Q7</accession>
<dbReference type="Gene3D" id="1.25.40.10">
    <property type="entry name" value="Tetratricopeptide repeat domain"/>
    <property type="match status" value="2"/>
</dbReference>
<keyword evidence="2 3" id="KW-0802">TPR repeat</keyword>
<evidence type="ECO:0000256" key="2">
    <source>
        <dbReference type="ARBA" id="ARBA00022803"/>
    </source>
</evidence>
<dbReference type="PROSITE" id="PS50293">
    <property type="entry name" value="TPR_REGION"/>
    <property type="match status" value="1"/>
</dbReference>
<dbReference type="RefSeq" id="WP_413271063.1">
    <property type="nucleotide sequence ID" value="NZ_JBHFNQ010000108.1"/>
</dbReference>
<dbReference type="PANTHER" id="PTHR44858">
    <property type="entry name" value="TETRATRICOPEPTIDE REPEAT PROTEIN 6"/>
    <property type="match status" value="1"/>
</dbReference>
<keyword evidence="5" id="KW-1185">Reference proteome</keyword>
<dbReference type="EMBL" id="JBHFNQ010000108">
    <property type="protein sequence ID" value="MFB2877976.1"/>
    <property type="molecule type" value="Genomic_DNA"/>
</dbReference>
<evidence type="ECO:0000256" key="3">
    <source>
        <dbReference type="PROSITE-ProRule" id="PRU00339"/>
    </source>
</evidence>
<organism evidence="4 5">
    <name type="scientific">Floridaenema aerugineum BLCC-F46</name>
    <dbReference type="NCBI Taxonomy" id="3153654"/>
    <lineage>
        <taxon>Bacteria</taxon>
        <taxon>Bacillati</taxon>
        <taxon>Cyanobacteriota</taxon>
        <taxon>Cyanophyceae</taxon>
        <taxon>Oscillatoriophycideae</taxon>
        <taxon>Aerosakkonematales</taxon>
        <taxon>Aerosakkonemataceae</taxon>
        <taxon>Floridanema</taxon>
        <taxon>Floridanema aerugineum</taxon>
    </lineage>
</organism>
<evidence type="ECO:0000313" key="5">
    <source>
        <dbReference type="Proteomes" id="UP001576774"/>
    </source>
</evidence>
<feature type="repeat" description="TPR" evidence="3">
    <location>
        <begin position="27"/>
        <end position="60"/>
    </location>
</feature>
<dbReference type="PANTHER" id="PTHR44858:SF1">
    <property type="entry name" value="UDP-N-ACETYLGLUCOSAMINE--PEPTIDE N-ACETYLGLUCOSAMINYLTRANSFERASE SPINDLY-RELATED"/>
    <property type="match status" value="1"/>
</dbReference>
<dbReference type="Pfam" id="PF00515">
    <property type="entry name" value="TPR_1"/>
    <property type="match status" value="1"/>
</dbReference>
<sequence>MALGKLDQWEDAILAYDEALKLKPDYHDAWYNRGIDLAKLGRFYEAIDSFNKVLEIKPDNPHAFYNKACCYAAKHNVDLAVQSLEKAINLNPDEYRKKARAFADFDSIRNDARFQALMQE</sequence>
<proteinExistence type="predicted"/>
<protein>
    <submittedName>
        <fullName evidence="4">Tetratricopeptide repeat protein</fullName>
    </submittedName>
</protein>
<evidence type="ECO:0000313" key="4">
    <source>
        <dbReference type="EMBL" id="MFB2877976.1"/>
    </source>
</evidence>
<dbReference type="PROSITE" id="PS50005">
    <property type="entry name" value="TPR"/>
    <property type="match status" value="2"/>
</dbReference>
<gene>
    <name evidence="4" type="ORF">ACE1CC_14080</name>
</gene>
<dbReference type="InterPro" id="IPR019734">
    <property type="entry name" value="TPR_rpt"/>
</dbReference>
<dbReference type="SMART" id="SM00028">
    <property type="entry name" value="TPR"/>
    <property type="match status" value="3"/>
</dbReference>
<reference evidence="4 5" key="1">
    <citation type="submission" date="2024-09" db="EMBL/GenBank/DDBJ databases">
        <title>Floridaenema gen nov. (Aerosakkonemataceae, Aerosakkonematales ord. nov., Cyanobacteria) from benthic tropical and subtropical fresh waters, with the description of four new species.</title>
        <authorList>
            <person name="Moretto J.A."/>
            <person name="Berthold D.E."/>
            <person name="Lefler F.W."/>
            <person name="Huang I.-S."/>
            <person name="Laughinghouse H. IV."/>
        </authorList>
    </citation>
    <scope>NUCLEOTIDE SEQUENCE [LARGE SCALE GENOMIC DNA]</scope>
    <source>
        <strain evidence="4 5">BLCC-F46</strain>
    </source>
</reference>
<dbReference type="InterPro" id="IPR050498">
    <property type="entry name" value="Ycf3"/>
</dbReference>
<keyword evidence="1" id="KW-0677">Repeat</keyword>
<dbReference type="Proteomes" id="UP001576774">
    <property type="component" value="Unassembled WGS sequence"/>
</dbReference>
<name>A0ABV4X6Q7_9CYAN</name>
<dbReference type="NCBIfam" id="NF047558">
    <property type="entry name" value="TPR_END_plus"/>
    <property type="match status" value="1"/>
</dbReference>
<dbReference type="InterPro" id="IPR011990">
    <property type="entry name" value="TPR-like_helical_dom_sf"/>
</dbReference>
<dbReference type="Pfam" id="PF13181">
    <property type="entry name" value="TPR_8"/>
    <property type="match status" value="1"/>
</dbReference>
<dbReference type="SUPFAM" id="SSF48452">
    <property type="entry name" value="TPR-like"/>
    <property type="match status" value="1"/>
</dbReference>